<gene>
    <name evidence="1" type="ORF">TBC1_111543</name>
</gene>
<dbReference type="EMBL" id="DF968182">
    <property type="protein sequence ID" value="GAP43390.1"/>
    <property type="molecule type" value="Genomic_DNA"/>
</dbReference>
<protein>
    <submittedName>
        <fullName evidence="1">Uncharacterized protein</fullName>
    </submittedName>
</protein>
<dbReference type="STRING" id="1678841.TBC1_111543"/>
<accession>A0A0S7C000</accession>
<keyword evidence="2" id="KW-1185">Reference proteome</keyword>
<organism evidence="1">
    <name type="scientific">Lentimicrobium saccharophilum</name>
    <dbReference type="NCBI Taxonomy" id="1678841"/>
    <lineage>
        <taxon>Bacteria</taxon>
        <taxon>Pseudomonadati</taxon>
        <taxon>Bacteroidota</taxon>
        <taxon>Bacteroidia</taxon>
        <taxon>Bacteroidales</taxon>
        <taxon>Lentimicrobiaceae</taxon>
        <taxon>Lentimicrobium</taxon>
    </lineage>
</organism>
<reference evidence="1" key="1">
    <citation type="journal article" date="2015" name="Genome Announc.">
        <title>Draft Genome Sequence of Bacteroidales Strain TBC1, a Novel Isolate from a Methanogenic Wastewater Treatment System.</title>
        <authorList>
            <person name="Tourlousse D.M."/>
            <person name="Matsuura N."/>
            <person name="Sun L."/>
            <person name="Toyonaga M."/>
            <person name="Kuroda K."/>
            <person name="Ohashi A."/>
            <person name="Cruz R."/>
            <person name="Yamaguchi T."/>
            <person name="Sekiguchi Y."/>
        </authorList>
    </citation>
    <scope>NUCLEOTIDE SEQUENCE [LARGE SCALE GENOMIC DNA]</scope>
    <source>
        <strain evidence="1">TBC1</strain>
    </source>
</reference>
<dbReference type="AlphaFoldDB" id="A0A0S7C000"/>
<sequence>MKKEMTMTEKRFSFFADPQERKAESRPTFGTLPFAQHTSQRFAKVKEPNLSFAPKTFIEQNNCNFTVCLTN</sequence>
<dbReference type="Proteomes" id="UP000053091">
    <property type="component" value="Unassembled WGS sequence"/>
</dbReference>
<proteinExistence type="predicted"/>
<evidence type="ECO:0000313" key="1">
    <source>
        <dbReference type="EMBL" id="GAP43390.1"/>
    </source>
</evidence>
<name>A0A0S7C000_9BACT</name>
<dbReference type="RefSeq" id="WP_062040391.1">
    <property type="nucleotide sequence ID" value="NZ_DF968182.1"/>
</dbReference>
<evidence type="ECO:0000313" key="2">
    <source>
        <dbReference type="Proteomes" id="UP000053091"/>
    </source>
</evidence>
<dbReference type="OrthoDB" id="9809379at2"/>